<evidence type="ECO:0000256" key="2">
    <source>
        <dbReference type="ARBA" id="ARBA00004651"/>
    </source>
</evidence>
<dbReference type="InterPro" id="IPR003661">
    <property type="entry name" value="HisK_dim/P_dom"/>
</dbReference>
<dbReference type="EMBL" id="CP069127">
    <property type="protein sequence ID" value="QRG68628.1"/>
    <property type="molecule type" value="Genomic_DNA"/>
</dbReference>
<evidence type="ECO:0000259" key="16">
    <source>
        <dbReference type="PROSITE" id="PS50885"/>
    </source>
</evidence>
<organism evidence="17 18">
    <name type="scientific">Brevibacillus choshinensis</name>
    <dbReference type="NCBI Taxonomy" id="54911"/>
    <lineage>
        <taxon>Bacteria</taxon>
        <taxon>Bacillati</taxon>
        <taxon>Bacillota</taxon>
        <taxon>Bacilli</taxon>
        <taxon>Bacillales</taxon>
        <taxon>Paenibacillaceae</taxon>
        <taxon>Brevibacillus</taxon>
    </lineage>
</organism>
<evidence type="ECO:0000256" key="1">
    <source>
        <dbReference type="ARBA" id="ARBA00000085"/>
    </source>
</evidence>
<feature type="transmembrane region" description="Helical" evidence="14">
    <location>
        <begin position="46"/>
        <end position="66"/>
    </location>
</feature>
<feature type="transmembrane region" description="Helical" evidence="14">
    <location>
        <begin position="12"/>
        <end position="31"/>
    </location>
</feature>
<keyword evidence="13 14" id="KW-0472">Membrane</keyword>
<keyword evidence="7 14" id="KW-0812">Transmembrane</keyword>
<dbReference type="Gene3D" id="6.10.340.10">
    <property type="match status" value="1"/>
</dbReference>
<evidence type="ECO:0000256" key="8">
    <source>
        <dbReference type="ARBA" id="ARBA00022741"/>
    </source>
</evidence>
<evidence type="ECO:0000313" key="18">
    <source>
        <dbReference type="Proteomes" id="UP000596248"/>
    </source>
</evidence>
<dbReference type="Pfam" id="PF00512">
    <property type="entry name" value="HisKA"/>
    <property type="match status" value="1"/>
</dbReference>
<keyword evidence="8" id="KW-0547">Nucleotide-binding</keyword>
<evidence type="ECO:0000256" key="5">
    <source>
        <dbReference type="ARBA" id="ARBA00022553"/>
    </source>
</evidence>
<dbReference type="EC" id="2.7.13.3" evidence="3"/>
<dbReference type="Proteomes" id="UP000596248">
    <property type="component" value="Chromosome"/>
</dbReference>
<accession>A0ABX7FQV9</accession>
<gene>
    <name evidence="17" type="ORF">JNE38_05610</name>
</gene>
<dbReference type="Pfam" id="PF00672">
    <property type="entry name" value="HAMP"/>
    <property type="match status" value="1"/>
</dbReference>
<dbReference type="SUPFAM" id="SSF158472">
    <property type="entry name" value="HAMP domain-like"/>
    <property type="match status" value="1"/>
</dbReference>
<dbReference type="PANTHER" id="PTHR45528">
    <property type="entry name" value="SENSOR HISTIDINE KINASE CPXA"/>
    <property type="match status" value="1"/>
</dbReference>
<proteinExistence type="predicted"/>
<evidence type="ECO:0000259" key="15">
    <source>
        <dbReference type="PROSITE" id="PS50109"/>
    </source>
</evidence>
<dbReference type="Pfam" id="PF02518">
    <property type="entry name" value="HATPase_c"/>
    <property type="match status" value="1"/>
</dbReference>
<comment type="catalytic activity">
    <reaction evidence="1">
        <text>ATP + protein L-histidine = ADP + protein N-phospho-L-histidine.</text>
        <dbReference type="EC" id="2.7.13.3"/>
    </reaction>
</comment>
<dbReference type="GO" id="GO:0016301">
    <property type="term" value="F:kinase activity"/>
    <property type="evidence" value="ECO:0007669"/>
    <property type="project" value="UniProtKB-KW"/>
</dbReference>
<evidence type="ECO:0000256" key="3">
    <source>
        <dbReference type="ARBA" id="ARBA00012438"/>
    </source>
</evidence>
<dbReference type="PANTHER" id="PTHR45528:SF8">
    <property type="entry name" value="HISTIDINE KINASE"/>
    <property type="match status" value="1"/>
</dbReference>
<dbReference type="CDD" id="cd00082">
    <property type="entry name" value="HisKA"/>
    <property type="match status" value="1"/>
</dbReference>
<evidence type="ECO:0000256" key="7">
    <source>
        <dbReference type="ARBA" id="ARBA00022692"/>
    </source>
</evidence>
<evidence type="ECO:0000313" key="17">
    <source>
        <dbReference type="EMBL" id="QRG68628.1"/>
    </source>
</evidence>
<reference evidence="17 18" key="1">
    <citation type="submission" date="2021-01" db="EMBL/GenBank/DDBJ databases">
        <title>Identification of strong promoters based on the transcriptome of Brevibacillus choshinensis.</title>
        <authorList>
            <person name="Yao D."/>
            <person name="Zhang K."/>
            <person name="Wu J."/>
        </authorList>
    </citation>
    <scope>NUCLEOTIDE SEQUENCE [LARGE SCALE GENOMIC DNA]</scope>
    <source>
        <strain evidence="17 18">HPD31-SP3</strain>
    </source>
</reference>
<dbReference type="InterPro" id="IPR036097">
    <property type="entry name" value="HisK_dim/P_sf"/>
</dbReference>
<dbReference type="InterPro" id="IPR036890">
    <property type="entry name" value="HATPase_C_sf"/>
</dbReference>
<name>A0ABX7FQV9_BRECH</name>
<evidence type="ECO:0000256" key="6">
    <source>
        <dbReference type="ARBA" id="ARBA00022679"/>
    </source>
</evidence>
<dbReference type="InterPro" id="IPR003660">
    <property type="entry name" value="HAMP_dom"/>
</dbReference>
<evidence type="ECO:0000256" key="11">
    <source>
        <dbReference type="ARBA" id="ARBA00022989"/>
    </source>
</evidence>
<keyword evidence="5" id="KW-0597">Phosphoprotein</keyword>
<dbReference type="SUPFAM" id="SSF47384">
    <property type="entry name" value="Homodimeric domain of signal transducing histidine kinase"/>
    <property type="match status" value="1"/>
</dbReference>
<dbReference type="InterPro" id="IPR004358">
    <property type="entry name" value="Sig_transdc_His_kin-like_C"/>
</dbReference>
<keyword evidence="11 14" id="KW-1133">Transmembrane helix</keyword>
<comment type="subcellular location">
    <subcellularLocation>
        <location evidence="2">Cell membrane</location>
        <topology evidence="2">Multi-pass membrane protein</topology>
    </subcellularLocation>
</comment>
<sequence>MKKLRIRTYGLLSLVLLLQLPWIFFVAALFITTQSLEIGADRHNSYLVPMAAAFVGLLLAFFIVGVQMRRLLLTPLETMSQSARQIAAGDLDVQLPQSTIKEIAEVRDGFEVMVNGLQSSHRKQAELEEQRRFVIAAVAHDLRTPLFALRGYLDGLEQGIARTPDQVAKYVAVCKEKSAQLDRLVEDLFTYTKMEYLAAERVENRVDLKRMIQTSIDSLEPQAQQKHISMVVLFEPDDCVTRGDAHLLERAMSNLLDNAVRYTPMHGNILIQCRREEARVTFTVHDSGPGFTPEELKHIFEPLYRGEQSRNRDTGGAGLGLTISQRIIRQHGGELTASNHPDGGAFLSGWLPADTQ</sequence>
<dbReference type="Gene3D" id="3.30.565.10">
    <property type="entry name" value="Histidine kinase-like ATPase, C-terminal domain"/>
    <property type="match status" value="1"/>
</dbReference>
<keyword evidence="9 17" id="KW-0418">Kinase</keyword>
<dbReference type="Gene3D" id="1.10.287.130">
    <property type="match status" value="1"/>
</dbReference>
<dbReference type="RefSeq" id="WP_203355627.1">
    <property type="nucleotide sequence ID" value="NZ_CP069127.1"/>
</dbReference>
<evidence type="ECO:0000256" key="10">
    <source>
        <dbReference type="ARBA" id="ARBA00022840"/>
    </source>
</evidence>
<keyword evidence="10" id="KW-0067">ATP-binding</keyword>
<dbReference type="InterPro" id="IPR003594">
    <property type="entry name" value="HATPase_dom"/>
</dbReference>
<dbReference type="PROSITE" id="PS50885">
    <property type="entry name" value="HAMP"/>
    <property type="match status" value="1"/>
</dbReference>
<evidence type="ECO:0000256" key="4">
    <source>
        <dbReference type="ARBA" id="ARBA00022475"/>
    </source>
</evidence>
<keyword evidence="4" id="KW-1003">Cell membrane</keyword>
<keyword evidence="12" id="KW-0902">Two-component regulatory system</keyword>
<dbReference type="SMART" id="SM00388">
    <property type="entry name" value="HisKA"/>
    <property type="match status" value="1"/>
</dbReference>
<dbReference type="SMART" id="SM00304">
    <property type="entry name" value="HAMP"/>
    <property type="match status" value="1"/>
</dbReference>
<evidence type="ECO:0000256" key="14">
    <source>
        <dbReference type="SAM" id="Phobius"/>
    </source>
</evidence>
<dbReference type="PRINTS" id="PR00344">
    <property type="entry name" value="BCTRLSENSOR"/>
</dbReference>
<keyword evidence="6" id="KW-0808">Transferase</keyword>
<evidence type="ECO:0000256" key="9">
    <source>
        <dbReference type="ARBA" id="ARBA00022777"/>
    </source>
</evidence>
<keyword evidence="18" id="KW-1185">Reference proteome</keyword>
<dbReference type="InterPro" id="IPR005467">
    <property type="entry name" value="His_kinase_dom"/>
</dbReference>
<feature type="domain" description="Histidine kinase" evidence="15">
    <location>
        <begin position="137"/>
        <end position="355"/>
    </location>
</feature>
<evidence type="ECO:0000256" key="12">
    <source>
        <dbReference type="ARBA" id="ARBA00023012"/>
    </source>
</evidence>
<dbReference type="PROSITE" id="PS50109">
    <property type="entry name" value="HIS_KIN"/>
    <property type="match status" value="1"/>
</dbReference>
<evidence type="ECO:0000256" key="13">
    <source>
        <dbReference type="ARBA" id="ARBA00023136"/>
    </source>
</evidence>
<dbReference type="SMART" id="SM00387">
    <property type="entry name" value="HATPase_c"/>
    <property type="match status" value="1"/>
</dbReference>
<dbReference type="SUPFAM" id="SSF55874">
    <property type="entry name" value="ATPase domain of HSP90 chaperone/DNA topoisomerase II/histidine kinase"/>
    <property type="match status" value="1"/>
</dbReference>
<protein>
    <recommendedName>
        <fullName evidence="3">histidine kinase</fullName>
        <ecNumber evidence="3">2.7.13.3</ecNumber>
    </recommendedName>
</protein>
<feature type="domain" description="HAMP" evidence="16">
    <location>
        <begin position="70"/>
        <end position="122"/>
    </location>
</feature>
<dbReference type="CDD" id="cd06225">
    <property type="entry name" value="HAMP"/>
    <property type="match status" value="1"/>
</dbReference>
<dbReference type="InterPro" id="IPR050398">
    <property type="entry name" value="HssS/ArlS-like"/>
</dbReference>